<keyword evidence="9" id="KW-1185">Reference proteome</keyword>
<dbReference type="Pfam" id="PF13247">
    <property type="entry name" value="Fer4_11"/>
    <property type="match status" value="1"/>
</dbReference>
<keyword evidence="5" id="KW-0408">Iron</keyword>
<dbReference type="PANTHER" id="PTHR42859">
    <property type="entry name" value="OXIDOREDUCTASE"/>
    <property type="match status" value="1"/>
</dbReference>
<evidence type="ECO:0000256" key="5">
    <source>
        <dbReference type="ARBA" id="ARBA00023004"/>
    </source>
</evidence>
<keyword evidence="1" id="KW-0813">Transport</keyword>
<evidence type="ECO:0000259" key="7">
    <source>
        <dbReference type="PROSITE" id="PS51379"/>
    </source>
</evidence>
<dbReference type="InterPro" id="IPR017896">
    <property type="entry name" value="4Fe4S_Fe-S-bd"/>
</dbReference>
<comment type="caution">
    <text evidence="8">The sequence shown here is derived from an EMBL/GenBank/DDBJ whole genome shotgun (WGS) entry which is preliminary data.</text>
</comment>
<evidence type="ECO:0000256" key="3">
    <source>
        <dbReference type="ARBA" id="ARBA00022723"/>
    </source>
</evidence>
<dbReference type="Proteomes" id="UP001600941">
    <property type="component" value="Unassembled WGS sequence"/>
</dbReference>
<dbReference type="SUPFAM" id="SSF54862">
    <property type="entry name" value="4Fe-4S ferredoxins"/>
    <property type="match status" value="1"/>
</dbReference>
<sequence length="170" mass="18998">MKMKENRLAEPYGEHVVQYSPEYSLCAGCTSCEIICSLVHDGLVSPSYSRISLIRGGTRNMVCHIASCQHCTDHPCYDACPKKDEAMCLDDKGIAYIREENCIGCGKCIKACRFDPPRIHMAKNSSRKKWKAKKCDLCRTRPEGPACVQYCPVRCLGVSKDTGSEIRNPK</sequence>
<dbReference type="InterPro" id="IPR050294">
    <property type="entry name" value="RnfB_subfamily"/>
</dbReference>
<dbReference type="PANTHER" id="PTHR42859:SF10">
    <property type="entry name" value="DIMETHYLSULFOXIDE REDUCTASE CHAIN B"/>
    <property type="match status" value="1"/>
</dbReference>
<evidence type="ECO:0000313" key="8">
    <source>
        <dbReference type="EMBL" id="GAA6501150.1"/>
    </source>
</evidence>
<reference evidence="8 9" key="1">
    <citation type="submission" date="2024-04" db="EMBL/GenBank/DDBJ databases">
        <title>Defined microbial consortia suppress multidrug-resistant proinflammatory Enterobacteriaceae via ecological control.</title>
        <authorList>
            <person name="Furuichi M."/>
            <person name="Kawaguchi T."/>
            <person name="Pust M."/>
            <person name="Yasuma K."/>
            <person name="Plichta D."/>
            <person name="Hasegawa N."/>
            <person name="Ohya T."/>
            <person name="Bhattarai S."/>
            <person name="Sasajima S."/>
            <person name="Aoto Y."/>
            <person name="Tuganbaev T."/>
            <person name="Yaginuma M."/>
            <person name="Ueda M."/>
            <person name="Okahashi N."/>
            <person name="Amafuji K."/>
            <person name="Kiridooshi Y."/>
            <person name="Sugita K."/>
            <person name="Strazar M."/>
            <person name="Skelly A."/>
            <person name="Suda W."/>
            <person name="Hattori M."/>
            <person name="Nakamoto N."/>
            <person name="Caballero S."/>
            <person name="Norman J."/>
            <person name="Olle B."/>
            <person name="Tanoue T."/>
            <person name="Arita M."/>
            <person name="Bucci V."/>
            <person name="Atarashi K."/>
            <person name="Xavier R."/>
            <person name="Honda K."/>
        </authorList>
    </citation>
    <scope>NUCLEOTIDE SEQUENCE [LARGE SCALE GENOMIC DNA]</scope>
    <source>
        <strain evidence="9">k34-0107-D12</strain>
    </source>
</reference>
<evidence type="ECO:0000256" key="6">
    <source>
        <dbReference type="ARBA" id="ARBA00023014"/>
    </source>
</evidence>
<name>A0ABQ0BX93_9FIRM</name>
<feature type="domain" description="4Fe-4S ferredoxin-type" evidence="7">
    <location>
        <begin position="93"/>
        <end position="122"/>
    </location>
</feature>
<evidence type="ECO:0000256" key="4">
    <source>
        <dbReference type="ARBA" id="ARBA00022982"/>
    </source>
</evidence>
<dbReference type="Gene3D" id="3.30.70.20">
    <property type="match status" value="2"/>
</dbReference>
<gene>
    <name evidence="8" type="ORF">K340107D12_39660</name>
</gene>
<keyword evidence="2" id="KW-0004">4Fe-4S</keyword>
<accession>A0ABQ0BX93</accession>
<dbReference type="PROSITE" id="PS51379">
    <property type="entry name" value="4FE4S_FER_2"/>
    <property type="match status" value="1"/>
</dbReference>
<dbReference type="RefSeq" id="WP_227210001.1">
    <property type="nucleotide sequence ID" value="NZ_BAABZQ010000001.1"/>
</dbReference>
<evidence type="ECO:0000256" key="2">
    <source>
        <dbReference type="ARBA" id="ARBA00022485"/>
    </source>
</evidence>
<keyword evidence="6" id="KW-0411">Iron-sulfur</keyword>
<evidence type="ECO:0000256" key="1">
    <source>
        <dbReference type="ARBA" id="ARBA00022448"/>
    </source>
</evidence>
<keyword evidence="3" id="KW-0479">Metal-binding</keyword>
<dbReference type="EMBL" id="BAABZQ010000001">
    <property type="protein sequence ID" value="GAA6501150.1"/>
    <property type="molecule type" value="Genomic_DNA"/>
</dbReference>
<proteinExistence type="predicted"/>
<keyword evidence="4" id="KW-0249">Electron transport</keyword>
<organism evidence="8 9">
    <name type="scientific">Blautia parvula</name>
    <dbReference type="NCBI Taxonomy" id="2877527"/>
    <lineage>
        <taxon>Bacteria</taxon>
        <taxon>Bacillati</taxon>
        <taxon>Bacillota</taxon>
        <taxon>Clostridia</taxon>
        <taxon>Lachnospirales</taxon>
        <taxon>Lachnospiraceae</taxon>
        <taxon>Blautia</taxon>
    </lineage>
</organism>
<evidence type="ECO:0000313" key="9">
    <source>
        <dbReference type="Proteomes" id="UP001600941"/>
    </source>
</evidence>
<protein>
    <submittedName>
        <fullName evidence="8">4Fe-4S dicluster domain-containing protein</fullName>
    </submittedName>
</protein>